<dbReference type="Pfam" id="PF08246">
    <property type="entry name" value="Inhibitor_I29"/>
    <property type="match status" value="1"/>
</dbReference>
<keyword evidence="1" id="KW-0732">Signal</keyword>
<evidence type="ECO:0000256" key="1">
    <source>
        <dbReference type="SAM" id="SignalP"/>
    </source>
</evidence>
<dbReference type="EMBL" id="HG996470">
    <property type="protein sequence ID" value="CAG1838814.1"/>
    <property type="molecule type" value="Genomic_DNA"/>
</dbReference>
<organism evidence="4 5">
    <name type="scientific">Musa acuminata subsp. malaccensis</name>
    <name type="common">Wild banana</name>
    <name type="synonym">Musa malaccensis</name>
    <dbReference type="NCBI Taxonomy" id="214687"/>
    <lineage>
        <taxon>Eukaryota</taxon>
        <taxon>Viridiplantae</taxon>
        <taxon>Streptophyta</taxon>
        <taxon>Embryophyta</taxon>
        <taxon>Tracheophyta</taxon>
        <taxon>Spermatophyta</taxon>
        <taxon>Magnoliopsida</taxon>
        <taxon>Liliopsida</taxon>
        <taxon>Zingiberales</taxon>
        <taxon>Musaceae</taxon>
        <taxon>Musa</taxon>
    </lineage>
</organism>
<reference evidence="3" key="1">
    <citation type="submission" date="2021-03" db="EMBL/GenBank/DDBJ databases">
        <authorList>
            <consortium name="Genoscope - CEA"/>
            <person name="William W."/>
        </authorList>
    </citation>
    <scope>NUCLEOTIDE SEQUENCE</scope>
    <source>
        <strain evidence="3">Doubled-haploid Pahang</strain>
    </source>
</reference>
<accession>A0A804J530</accession>
<evidence type="ECO:0000313" key="5">
    <source>
        <dbReference type="Proteomes" id="UP000012960"/>
    </source>
</evidence>
<evidence type="ECO:0000313" key="4">
    <source>
        <dbReference type="EnsemblPlants" id="Ma05_p16280.1"/>
    </source>
</evidence>
<feature type="chain" id="PRO_5033611577" evidence="1">
    <location>
        <begin position="25"/>
        <end position="105"/>
    </location>
</feature>
<dbReference type="Proteomes" id="UP000012960">
    <property type="component" value="Unplaced"/>
</dbReference>
<dbReference type="InterPro" id="IPR013201">
    <property type="entry name" value="Prot_inhib_I29"/>
</dbReference>
<sequence length="105" mass="11569">MAAHPHHLATPAPLLLLLASIVTATSSFDKTNPIRFVVNRVEYYDAAIIGTLGRARHALDFARFAHRYGKRYGSAVEIGHRFGIFLENLSSFAPPTAKACPKYSE</sequence>
<name>A0A804J530_MUSAM</name>
<dbReference type="Gramene" id="Ma05_t16280.1">
    <property type="protein sequence ID" value="Ma05_p16280.1"/>
    <property type="gene ID" value="Ma05_g16280"/>
</dbReference>
<keyword evidence="5" id="KW-1185">Reference proteome</keyword>
<dbReference type="AlphaFoldDB" id="A0A804J530"/>
<evidence type="ECO:0000259" key="2">
    <source>
        <dbReference type="Pfam" id="PF08246"/>
    </source>
</evidence>
<protein>
    <submittedName>
        <fullName evidence="3">(wild Malaysian banana) hypothetical protein</fullName>
    </submittedName>
</protein>
<dbReference type="InParanoid" id="A0A804J530"/>
<dbReference type="EnsemblPlants" id="Ma05_t16280.1">
    <property type="protein sequence ID" value="Ma05_p16280.1"/>
    <property type="gene ID" value="Ma05_g16280"/>
</dbReference>
<evidence type="ECO:0000313" key="3">
    <source>
        <dbReference type="EMBL" id="CAG1838814.1"/>
    </source>
</evidence>
<reference evidence="4" key="2">
    <citation type="submission" date="2021-05" db="UniProtKB">
        <authorList>
            <consortium name="EnsemblPlants"/>
        </authorList>
    </citation>
    <scope>IDENTIFICATION</scope>
    <source>
        <strain evidence="4">subsp. malaccensis</strain>
    </source>
</reference>
<proteinExistence type="predicted"/>
<feature type="domain" description="Cathepsin propeptide inhibitor" evidence="2">
    <location>
        <begin position="61"/>
        <end position="90"/>
    </location>
</feature>
<feature type="signal peptide" evidence="1">
    <location>
        <begin position="1"/>
        <end position="24"/>
    </location>
</feature>
<gene>
    <name evidence="3" type="ORF">GSMUA_269910.1</name>
</gene>